<dbReference type="Proteomes" id="UP000677244">
    <property type="component" value="Unassembled WGS sequence"/>
</dbReference>
<dbReference type="RefSeq" id="WP_209140580.1">
    <property type="nucleotide sequence ID" value="NZ_JAGHKO010000004.1"/>
</dbReference>
<reference evidence="3 4" key="1">
    <citation type="submission" date="2021-03" db="EMBL/GenBank/DDBJ databases">
        <title>Assistant Professor.</title>
        <authorList>
            <person name="Huq M.A."/>
        </authorList>
    </citation>
    <scope>NUCLEOTIDE SEQUENCE [LARGE SCALE GENOMIC DNA]</scope>
    <source>
        <strain evidence="3 4">MAH-29</strain>
    </source>
</reference>
<dbReference type="PANTHER" id="PTHR43586">
    <property type="entry name" value="CYSTEINE DESULFURASE"/>
    <property type="match status" value="1"/>
</dbReference>
<dbReference type="EMBL" id="JAGHKO010000004">
    <property type="protein sequence ID" value="MBO9202535.1"/>
    <property type="molecule type" value="Genomic_DNA"/>
</dbReference>
<keyword evidence="3" id="KW-0808">Transferase</keyword>
<dbReference type="InterPro" id="IPR000192">
    <property type="entry name" value="Aminotrans_V_dom"/>
</dbReference>
<keyword evidence="3" id="KW-0032">Aminotransferase</keyword>
<evidence type="ECO:0000313" key="4">
    <source>
        <dbReference type="Proteomes" id="UP000677244"/>
    </source>
</evidence>
<sequence length="415" mass="46735">MSTAKSITLPLNSAFSVEEVLHLRSETTGTKNVIHLNNAGSGLMPDIVTKAQLDHIILESQIGGYEAAALKADVISSFYEQCALLFNCRQSNIAFTASATDAYTRALSSIPFEKGDIILTDCDDFVSNQIQFLSLQKRLGVEIVHIKNATIGGVDLDDLKNKLYKYLPKLLAITHIPTNSGLVQPVDEIAKIYCDYLKLYPDKTWYILDACQSAGQMRLDVEKLFCDFLSVTCRKFLRGPRGTGALYISDRALRAELEPMFIDMRGAEWIEKDKYLQQPDSKRFEDWEFAYSTVVGTKAAIEYCLKVGEEKIRQQVKLLSGIMRQELETIDKVRVLDRGPELGGLVTFHVEGSEPIHIVKELLNRKINVVPSFRAFGVMDFDEKGVEWAVRASPHYYNTLDEVKLFVEELRTIVG</sequence>
<evidence type="ECO:0000313" key="3">
    <source>
        <dbReference type="EMBL" id="MBO9202535.1"/>
    </source>
</evidence>
<dbReference type="InterPro" id="IPR015422">
    <property type="entry name" value="PyrdxlP-dep_Trfase_small"/>
</dbReference>
<dbReference type="PANTHER" id="PTHR43586:SF24">
    <property type="entry name" value="BLR4730 PROTEIN"/>
    <property type="match status" value="1"/>
</dbReference>
<name>A0ABS3YX83_9BACT</name>
<dbReference type="Gene3D" id="3.40.640.10">
    <property type="entry name" value="Type I PLP-dependent aspartate aminotransferase-like (Major domain)"/>
    <property type="match status" value="1"/>
</dbReference>
<protein>
    <submittedName>
        <fullName evidence="3">Aminotransferase class V-fold PLP-dependent enzyme</fullName>
    </submittedName>
</protein>
<dbReference type="InterPro" id="IPR015421">
    <property type="entry name" value="PyrdxlP-dep_Trfase_major"/>
</dbReference>
<evidence type="ECO:0000259" key="2">
    <source>
        <dbReference type="Pfam" id="PF00266"/>
    </source>
</evidence>
<evidence type="ECO:0000256" key="1">
    <source>
        <dbReference type="ARBA" id="ARBA00022898"/>
    </source>
</evidence>
<dbReference type="Pfam" id="PF00266">
    <property type="entry name" value="Aminotran_5"/>
    <property type="match status" value="1"/>
</dbReference>
<keyword evidence="1" id="KW-0663">Pyridoxal phosphate</keyword>
<gene>
    <name evidence="3" type="ORF">J7I42_19765</name>
</gene>
<feature type="domain" description="Aminotransferase class V" evidence="2">
    <location>
        <begin position="39"/>
        <end position="406"/>
    </location>
</feature>
<comment type="caution">
    <text evidence="3">The sequence shown here is derived from an EMBL/GenBank/DDBJ whole genome shotgun (WGS) entry which is preliminary data.</text>
</comment>
<dbReference type="GO" id="GO:0008483">
    <property type="term" value="F:transaminase activity"/>
    <property type="evidence" value="ECO:0007669"/>
    <property type="project" value="UniProtKB-KW"/>
</dbReference>
<proteinExistence type="predicted"/>
<dbReference type="Gene3D" id="3.90.1150.10">
    <property type="entry name" value="Aspartate Aminotransferase, domain 1"/>
    <property type="match status" value="1"/>
</dbReference>
<keyword evidence="4" id="KW-1185">Reference proteome</keyword>
<accession>A0ABS3YX83</accession>
<dbReference type="SUPFAM" id="SSF53383">
    <property type="entry name" value="PLP-dependent transferases"/>
    <property type="match status" value="1"/>
</dbReference>
<dbReference type="InterPro" id="IPR015424">
    <property type="entry name" value="PyrdxlP-dep_Trfase"/>
</dbReference>
<organism evidence="3 4">
    <name type="scientific">Niastella soli</name>
    <dbReference type="NCBI Taxonomy" id="2821487"/>
    <lineage>
        <taxon>Bacteria</taxon>
        <taxon>Pseudomonadati</taxon>
        <taxon>Bacteroidota</taxon>
        <taxon>Chitinophagia</taxon>
        <taxon>Chitinophagales</taxon>
        <taxon>Chitinophagaceae</taxon>
        <taxon>Niastella</taxon>
    </lineage>
</organism>